<name>A0ABQ8I6S4_9ROSI</name>
<organism evidence="1 2">
    <name type="scientific">Xanthoceras sorbifolium</name>
    <dbReference type="NCBI Taxonomy" id="99658"/>
    <lineage>
        <taxon>Eukaryota</taxon>
        <taxon>Viridiplantae</taxon>
        <taxon>Streptophyta</taxon>
        <taxon>Embryophyta</taxon>
        <taxon>Tracheophyta</taxon>
        <taxon>Spermatophyta</taxon>
        <taxon>Magnoliopsida</taxon>
        <taxon>eudicotyledons</taxon>
        <taxon>Gunneridae</taxon>
        <taxon>Pentapetalae</taxon>
        <taxon>rosids</taxon>
        <taxon>malvids</taxon>
        <taxon>Sapindales</taxon>
        <taxon>Sapindaceae</taxon>
        <taxon>Xanthoceroideae</taxon>
        <taxon>Xanthoceras</taxon>
    </lineage>
</organism>
<dbReference type="PANTHER" id="PTHR35133">
    <property type="entry name" value="PROTEIN EFFECTOR OF TRANSCRIPTION 2-RELATED"/>
    <property type="match status" value="1"/>
</dbReference>
<dbReference type="Proteomes" id="UP000827721">
    <property type="component" value="Unassembled WGS sequence"/>
</dbReference>
<gene>
    <name evidence="1" type="ORF">JRO89_XS04G0213000</name>
</gene>
<sequence>MGAREEAVVAAPPRIHREDCKRTKHGPQFSKWQVLVGPSDWEDHSLGKEGVARYRVHNLPTITSPGVYELGIAVSPNAKIDSNGVVVVYLGQADNVRTRLQCYGRSGAHLNKPNHCGLKREPGYFEDIFSSGYPIVYRWVPMKSKADALKVEAQLLDRFDYAWNKGSNGARRHADVLRKLNKVPSSNIQFPKFFRKILRFSQKPVGIEIQETKLLSPGQKFDNYADEKINNFVSRVVKFSKSHPKLVLDRQGAGDRHLIIKGFISKSYREGKLQVENADLEPSISGNREFDYHSAHSSVFDPVKLPVAAEKCPISESFSEACGVVLDDGSLCIKQPAKGNKRCKEHKGRKTYRSDSKSRGTSSVADVVFDSCDSKTLNYNKKNSSESGKAVFSKRSEVNQGYNNICGEELGDGYFSTNQLVNGNFSRSDAKGNTHVYGEGSNSSTFDDRKYGSSVCGARILSGSYCTRPVKGNTSCWQHSAQVSDLNSTISSCNDWKYGGTSLCGAPTQNGSLCRRQVEGGGRCWQHPVRAQVYGGLGFLPSLHVPDEDSSISSHNDWKHERTSLCGAPTRKGSYCKRQVKGGGTCWQH</sequence>
<comment type="caution">
    <text evidence="1">The sequence shown here is derived from an EMBL/GenBank/DDBJ whole genome shotgun (WGS) entry which is preliminary data.</text>
</comment>
<protein>
    <recommendedName>
        <fullName evidence="3">Protein EFFECTOR OF TRANSCRIPTION 2-like</fullName>
    </recommendedName>
</protein>
<proteinExistence type="predicted"/>
<evidence type="ECO:0008006" key="3">
    <source>
        <dbReference type="Google" id="ProtNLM"/>
    </source>
</evidence>
<reference evidence="1 2" key="1">
    <citation type="submission" date="2021-02" db="EMBL/GenBank/DDBJ databases">
        <title>Plant Genome Project.</title>
        <authorList>
            <person name="Zhang R.-G."/>
        </authorList>
    </citation>
    <scope>NUCLEOTIDE SEQUENCE [LARGE SCALE GENOMIC DNA]</scope>
    <source>
        <tissue evidence="1">Leaves</tissue>
    </source>
</reference>
<evidence type="ECO:0000313" key="2">
    <source>
        <dbReference type="Proteomes" id="UP000827721"/>
    </source>
</evidence>
<dbReference type="Pfam" id="PF19239">
    <property type="entry name" value="GIY_YIG_domain"/>
    <property type="match status" value="1"/>
</dbReference>
<keyword evidence="2" id="KW-1185">Reference proteome</keyword>
<dbReference type="InterPro" id="IPR038909">
    <property type="entry name" value="Effector_transcript"/>
</dbReference>
<dbReference type="EMBL" id="JAFEMO010000004">
    <property type="protein sequence ID" value="KAH7572159.1"/>
    <property type="molecule type" value="Genomic_DNA"/>
</dbReference>
<accession>A0ABQ8I6S4</accession>
<dbReference type="PANTHER" id="PTHR35133:SF1">
    <property type="entry name" value="PROTEIN EFFECTOR OF TRANSCRIPTION 2-RELATED"/>
    <property type="match status" value="1"/>
</dbReference>
<evidence type="ECO:0000313" key="1">
    <source>
        <dbReference type="EMBL" id="KAH7572159.1"/>
    </source>
</evidence>